<dbReference type="PANTHER" id="PTHR42760:SF133">
    <property type="entry name" value="3-OXOACYL-[ACYL-CARRIER-PROTEIN] REDUCTASE"/>
    <property type="match status" value="1"/>
</dbReference>
<dbReference type="EMBL" id="CBEP010000061">
    <property type="protein sequence ID" value="CDC04554.1"/>
    <property type="molecule type" value="Genomic_DNA"/>
</dbReference>
<dbReference type="AlphaFoldDB" id="R6N886"/>
<evidence type="ECO:0000256" key="2">
    <source>
        <dbReference type="ARBA" id="ARBA00023002"/>
    </source>
</evidence>
<dbReference type="Gene3D" id="3.40.50.720">
    <property type="entry name" value="NAD(P)-binding Rossmann-like Domain"/>
    <property type="match status" value="1"/>
</dbReference>
<keyword evidence="2" id="KW-0560">Oxidoreductase</keyword>
<comment type="caution">
    <text evidence="3">The sequence shown here is derived from an EMBL/GenBank/DDBJ whole genome shotgun (WGS) entry which is preliminary data.</text>
</comment>
<dbReference type="InterPro" id="IPR020904">
    <property type="entry name" value="Sc_DH/Rdtase_CS"/>
</dbReference>
<protein>
    <submittedName>
        <fullName evidence="3">Oxidoreductase short chain dehydrogenase/reductase family protein</fullName>
    </submittedName>
</protein>
<comment type="similarity">
    <text evidence="1">Belongs to the short-chain dehydrogenases/reductases (SDR) family.</text>
</comment>
<name>R6N886_9FIRM</name>
<gene>
    <name evidence="3" type="ORF">BN578_00092</name>
</gene>
<dbReference type="SUPFAM" id="SSF51735">
    <property type="entry name" value="NAD(P)-binding Rossmann-fold domains"/>
    <property type="match status" value="1"/>
</dbReference>
<dbReference type="InterPro" id="IPR036291">
    <property type="entry name" value="NAD(P)-bd_dom_sf"/>
</dbReference>
<dbReference type="PRINTS" id="PR00080">
    <property type="entry name" value="SDRFAMILY"/>
</dbReference>
<evidence type="ECO:0000313" key="4">
    <source>
        <dbReference type="Proteomes" id="UP000018168"/>
    </source>
</evidence>
<dbReference type="Pfam" id="PF13561">
    <property type="entry name" value="adh_short_C2"/>
    <property type="match status" value="1"/>
</dbReference>
<dbReference type="NCBIfam" id="NF005559">
    <property type="entry name" value="PRK07231.1"/>
    <property type="match status" value="1"/>
</dbReference>
<accession>R6N886</accession>
<organism evidence="3 4">
    <name type="scientific">[Clostridium] leptum CAG:27</name>
    <dbReference type="NCBI Taxonomy" id="1263068"/>
    <lineage>
        <taxon>Bacteria</taxon>
        <taxon>Bacillati</taxon>
        <taxon>Bacillota</taxon>
        <taxon>Clostridia</taxon>
        <taxon>Eubacteriales</taxon>
        <taxon>Oscillospiraceae</taxon>
        <taxon>Oscillospiraceae incertae sedis</taxon>
    </lineage>
</organism>
<dbReference type="FunFam" id="3.40.50.720:FF:000084">
    <property type="entry name" value="Short-chain dehydrogenase reductase"/>
    <property type="match status" value="1"/>
</dbReference>
<proteinExistence type="inferred from homology"/>
<dbReference type="InterPro" id="IPR002347">
    <property type="entry name" value="SDR_fam"/>
</dbReference>
<dbReference type="GO" id="GO:0016616">
    <property type="term" value="F:oxidoreductase activity, acting on the CH-OH group of donors, NAD or NADP as acceptor"/>
    <property type="evidence" value="ECO:0007669"/>
    <property type="project" value="TreeGrafter"/>
</dbReference>
<dbReference type="PROSITE" id="PS00061">
    <property type="entry name" value="ADH_SHORT"/>
    <property type="match status" value="1"/>
</dbReference>
<dbReference type="NCBIfam" id="NF009466">
    <property type="entry name" value="PRK12826.1-2"/>
    <property type="match status" value="1"/>
</dbReference>
<evidence type="ECO:0000313" key="3">
    <source>
        <dbReference type="EMBL" id="CDC04554.1"/>
    </source>
</evidence>
<reference evidence="3" key="1">
    <citation type="submission" date="2012-11" db="EMBL/GenBank/DDBJ databases">
        <title>Dependencies among metagenomic species, viruses, plasmids and units of genetic variation.</title>
        <authorList>
            <person name="Nielsen H.B."/>
            <person name="Almeida M."/>
            <person name="Juncker A.S."/>
            <person name="Rasmussen S."/>
            <person name="Li J."/>
            <person name="Sunagawa S."/>
            <person name="Plichta D."/>
            <person name="Gautier L."/>
            <person name="Le Chatelier E."/>
            <person name="Peletier E."/>
            <person name="Bonde I."/>
            <person name="Nielsen T."/>
            <person name="Manichanh C."/>
            <person name="Arumugam M."/>
            <person name="Batto J."/>
            <person name="Santos M.B.Q.D."/>
            <person name="Blom N."/>
            <person name="Borruel N."/>
            <person name="Burgdorf K.S."/>
            <person name="Boumezbeur F."/>
            <person name="Casellas F."/>
            <person name="Dore J."/>
            <person name="Guarner F."/>
            <person name="Hansen T."/>
            <person name="Hildebrand F."/>
            <person name="Kaas R.S."/>
            <person name="Kennedy S."/>
            <person name="Kristiansen K."/>
            <person name="Kultima J.R."/>
            <person name="Leonard P."/>
            <person name="Levenez F."/>
            <person name="Lund O."/>
            <person name="Moumen B."/>
            <person name="Le Paslier D."/>
            <person name="Pons N."/>
            <person name="Pedersen O."/>
            <person name="Prifti E."/>
            <person name="Qin J."/>
            <person name="Raes J."/>
            <person name="Tap J."/>
            <person name="Tims S."/>
            <person name="Ussery D.W."/>
            <person name="Yamada T."/>
            <person name="MetaHit consortium"/>
            <person name="Renault P."/>
            <person name="Sicheritz-Ponten T."/>
            <person name="Bork P."/>
            <person name="Wang J."/>
            <person name="Brunak S."/>
            <person name="Ehrlich S.D."/>
        </authorList>
    </citation>
    <scope>NUCLEOTIDE SEQUENCE [LARGE SCALE GENOMIC DNA]</scope>
</reference>
<dbReference type="PRINTS" id="PR00081">
    <property type="entry name" value="GDHRDH"/>
</dbReference>
<evidence type="ECO:0000256" key="1">
    <source>
        <dbReference type="ARBA" id="ARBA00006484"/>
    </source>
</evidence>
<dbReference type="NCBIfam" id="NF047420">
    <property type="entry name" value="EF_P_mod_YmfI"/>
    <property type="match status" value="1"/>
</dbReference>
<dbReference type="PANTHER" id="PTHR42760">
    <property type="entry name" value="SHORT-CHAIN DEHYDROGENASES/REDUCTASES FAMILY MEMBER"/>
    <property type="match status" value="1"/>
</dbReference>
<dbReference type="Proteomes" id="UP000018168">
    <property type="component" value="Unassembled WGS sequence"/>
</dbReference>
<sequence>MSRAVIVTGASHGIGRAAAVLFARKGYSTVINYHRSESEALSLARSLTLEGCSVLAVQADVSDPVQVKELFQRTEAAFGGLEILVNNAGISQTGLFTNCTPRQWDRVFGVNVKGAFLCSQQAVSLFLREHRGKIVNVSSIWGITGASCEAVYSASKAALIGLTKSLAKELGPSGIQVNCVAPGVVDTKMNAGLTPEELQALRDETPLGVIGTSEDIAQAIWFLASPESDFITGQVLSPNGGFLI</sequence>
<dbReference type="GO" id="GO:0008206">
    <property type="term" value="P:bile acid metabolic process"/>
    <property type="evidence" value="ECO:0007669"/>
    <property type="project" value="UniProtKB-ARBA"/>
</dbReference>